<evidence type="ECO:0000313" key="5">
    <source>
        <dbReference type="EMBL" id="KAJ8984735.1"/>
    </source>
</evidence>
<evidence type="ECO:0000256" key="1">
    <source>
        <dbReference type="ARBA" id="ARBA00022771"/>
    </source>
</evidence>
<dbReference type="EMBL" id="JAPWTJ010000028">
    <property type="protein sequence ID" value="KAJ8984735.1"/>
    <property type="molecule type" value="Genomic_DNA"/>
</dbReference>
<comment type="caution">
    <text evidence="5">The sequence shown here is derived from an EMBL/GenBank/DDBJ whole genome shotgun (WGS) entry which is preliminary data.</text>
</comment>
<evidence type="ECO:0000313" key="6">
    <source>
        <dbReference type="Proteomes" id="UP001162164"/>
    </source>
</evidence>
<organism evidence="5 6">
    <name type="scientific">Molorchus minor</name>
    <dbReference type="NCBI Taxonomy" id="1323400"/>
    <lineage>
        <taxon>Eukaryota</taxon>
        <taxon>Metazoa</taxon>
        <taxon>Ecdysozoa</taxon>
        <taxon>Arthropoda</taxon>
        <taxon>Hexapoda</taxon>
        <taxon>Insecta</taxon>
        <taxon>Pterygota</taxon>
        <taxon>Neoptera</taxon>
        <taxon>Endopterygota</taxon>
        <taxon>Coleoptera</taxon>
        <taxon>Polyphaga</taxon>
        <taxon>Cucujiformia</taxon>
        <taxon>Chrysomeloidea</taxon>
        <taxon>Cerambycidae</taxon>
        <taxon>Lamiinae</taxon>
        <taxon>Monochamini</taxon>
        <taxon>Molorchus</taxon>
    </lineage>
</organism>
<keyword evidence="1 3" id="KW-0863">Zinc-finger</keyword>
<gene>
    <name evidence="5" type="ORF">NQ317_005000</name>
</gene>
<keyword evidence="2" id="KW-0862">Zinc</keyword>
<dbReference type="PANTHER" id="PTHR22765">
    <property type="entry name" value="RING FINGER AND PROTEASE ASSOCIATED DOMAIN-CONTAINING"/>
    <property type="match status" value="1"/>
</dbReference>
<sequence length="88" mass="10148">MEGREVPIITTRISVMHLRQSHLIQKRISERGKKRNADRCAICLGSLKCNKKTLLCQHIFHDNCITMWLIDNNTCPLCRSITRQSAAQ</sequence>
<dbReference type="PANTHER" id="PTHR22765:SF434">
    <property type="entry name" value="GB|AAD18119.1-RELATED"/>
    <property type="match status" value="1"/>
</dbReference>
<keyword evidence="6" id="KW-1185">Reference proteome</keyword>
<dbReference type="InterPro" id="IPR001841">
    <property type="entry name" value="Znf_RING"/>
</dbReference>
<dbReference type="SMART" id="SM00184">
    <property type="entry name" value="RING"/>
    <property type="match status" value="1"/>
</dbReference>
<reference evidence="5" key="1">
    <citation type="journal article" date="2023" name="Insect Mol. Biol.">
        <title>Genome sequencing provides insights into the evolution of gene families encoding plant cell wall-degrading enzymes in longhorned beetles.</title>
        <authorList>
            <person name="Shin N.R."/>
            <person name="Okamura Y."/>
            <person name="Kirsch R."/>
            <person name="Pauchet Y."/>
        </authorList>
    </citation>
    <scope>NUCLEOTIDE SEQUENCE</scope>
    <source>
        <strain evidence="5">MMC_N1</strain>
    </source>
</reference>
<dbReference type="PROSITE" id="PS50089">
    <property type="entry name" value="ZF_RING_2"/>
    <property type="match status" value="1"/>
</dbReference>
<dbReference type="InterPro" id="IPR013083">
    <property type="entry name" value="Znf_RING/FYVE/PHD"/>
</dbReference>
<protein>
    <recommendedName>
        <fullName evidence="4">RING-type domain-containing protein</fullName>
    </recommendedName>
</protein>
<proteinExistence type="predicted"/>
<dbReference type="SUPFAM" id="SSF57850">
    <property type="entry name" value="RING/U-box"/>
    <property type="match status" value="1"/>
</dbReference>
<evidence type="ECO:0000259" key="4">
    <source>
        <dbReference type="PROSITE" id="PS50089"/>
    </source>
</evidence>
<dbReference type="Proteomes" id="UP001162164">
    <property type="component" value="Unassembled WGS sequence"/>
</dbReference>
<evidence type="ECO:0000256" key="2">
    <source>
        <dbReference type="ARBA" id="ARBA00022833"/>
    </source>
</evidence>
<accession>A0ABQ9K334</accession>
<keyword evidence="1 3" id="KW-0479">Metal-binding</keyword>
<dbReference type="Gene3D" id="3.30.40.10">
    <property type="entry name" value="Zinc/RING finger domain, C3HC4 (zinc finger)"/>
    <property type="match status" value="1"/>
</dbReference>
<name>A0ABQ9K334_9CUCU</name>
<evidence type="ECO:0000256" key="3">
    <source>
        <dbReference type="PROSITE-ProRule" id="PRU00175"/>
    </source>
</evidence>
<dbReference type="Pfam" id="PF13639">
    <property type="entry name" value="zf-RING_2"/>
    <property type="match status" value="1"/>
</dbReference>
<feature type="domain" description="RING-type" evidence="4">
    <location>
        <begin position="40"/>
        <end position="79"/>
    </location>
</feature>
<dbReference type="InterPro" id="IPR051826">
    <property type="entry name" value="E3_ubiquitin-ligase_domain"/>
</dbReference>